<evidence type="ECO:0000256" key="3">
    <source>
        <dbReference type="ARBA" id="ARBA00023082"/>
    </source>
</evidence>
<dbReference type="EMBL" id="JACRYT010000006">
    <property type="protein sequence ID" value="MBC6679633.1"/>
    <property type="molecule type" value="Genomic_DNA"/>
</dbReference>
<dbReference type="Gene3D" id="1.20.120.1810">
    <property type="match status" value="1"/>
</dbReference>
<dbReference type="InterPro" id="IPR036388">
    <property type="entry name" value="WH-like_DNA-bd_sf"/>
</dbReference>
<dbReference type="GO" id="GO:0016987">
    <property type="term" value="F:sigma factor activity"/>
    <property type="evidence" value="ECO:0007669"/>
    <property type="project" value="UniProtKB-KW"/>
</dbReference>
<dbReference type="PROSITE" id="PS00716">
    <property type="entry name" value="SIGMA70_2"/>
    <property type="match status" value="1"/>
</dbReference>
<name>A0A923SVS1_9FIRM</name>
<dbReference type="NCBIfam" id="TIGR02846">
    <property type="entry name" value="spore_sigmaK"/>
    <property type="match status" value="1"/>
</dbReference>
<evidence type="ECO:0000256" key="2">
    <source>
        <dbReference type="ARBA" id="ARBA00023015"/>
    </source>
</evidence>
<evidence type="ECO:0000256" key="5">
    <source>
        <dbReference type="ARBA" id="ARBA00023163"/>
    </source>
</evidence>
<reference evidence="9" key="1">
    <citation type="submission" date="2020-08" db="EMBL/GenBank/DDBJ databases">
        <title>Genome public.</title>
        <authorList>
            <person name="Liu C."/>
            <person name="Sun Q."/>
        </authorList>
    </citation>
    <scope>NUCLEOTIDE SEQUENCE</scope>
    <source>
        <strain evidence="9">BX12</strain>
    </source>
</reference>
<keyword evidence="5 6" id="KW-0804">Transcription</keyword>
<dbReference type="InterPro" id="IPR000943">
    <property type="entry name" value="RNA_pol_sigma70"/>
</dbReference>
<dbReference type="InterPro" id="IPR014209">
    <property type="entry name" value="RNA_pol_sigma-K"/>
</dbReference>
<evidence type="ECO:0000259" key="8">
    <source>
        <dbReference type="PROSITE" id="PS00716"/>
    </source>
</evidence>
<dbReference type="InterPro" id="IPR007630">
    <property type="entry name" value="RNA_pol_sigma70_r4"/>
</dbReference>
<protein>
    <recommendedName>
        <fullName evidence="6">RNA polymerase sigma factor</fullName>
    </recommendedName>
</protein>
<gene>
    <name evidence="9" type="primary">sigK</name>
    <name evidence="9" type="ORF">H9L42_07320</name>
</gene>
<evidence type="ECO:0000259" key="7">
    <source>
        <dbReference type="PROSITE" id="PS00715"/>
    </source>
</evidence>
<keyword evidence="3 6" id="KW-0731">Sigma factor</keyword>
<keyword evidence="2 6" id="KW-0805">Transcription regulation</keyword>
<dbReference type="InterPro" id="IPR013325">
    <property type="entry name" value="RNA_pol_sigma_r2"/>
</dbReference>
<evidence type="ECO:0000313" key="10">
    <source>
        <dbReference type="Proteomes" id="UP000602647"/>
    </source>
</evidence>
<dbReference type="SUPFAM" id="SSF88659">
    <property type="entry name" value="Sigma3 and sigma4 domains of RNA polymerase sigma factors"/>
    <property type="match status" value="1"/>
</dbReference>
<evidence type="ECO:0000256" key="1">
    <source>
        <dbReference type="ARBA" id="ARBA00007788"/>
    </source>
</evidence>
<dbReference type="CDD" id="cd06171">
    <property type="entry name" value="Sigma70_r4"/>
    <property type="match status" value="1"/>
</dbReference>
<keyword evidence="10" id="KW-1185">Reference proteome</keyword>
<proteinExistence type="inferred from homology"/>
<dbReference type="Proteomes" id="UP000602647">
    <property type="component" value="Unassembled WGS sequence"/>
</dbReference>
<keyword evidence="4 6" id="KW-0238">DNA-binding</keyword>
<dbReference type="Gene3D" id="1.10.10.10">
    <property type="entry name" value="Winged helix-like DNA-binding domain superfamily/Winged helix DNA-binding domain"/>
    <property type="match status" value="1"/>
</dbReference>
<dbReference type="RefSeq" id="WP_187302742.1">
    <property type="nucleotide sequence ID" value="NZ_JACRYT010000006.1"/>
</dbReference>
<dbReference type="AlphaFoldDB" id="A0A923SVS1"/>
<sequence>MSVSFPKPLTAKEEEYYISLYESGDKDAKDILIERNLRLVAHIAKKYTGSGYQTDDLISIGTIGLIKAVSTYSSKKATRLATYAAKCIENEILMSIRASKKNKAEVSLSVPIGVDKDGNEISFNDILGTDPDAILDDISLKIQISKLTKALDQVLDEREKTVILNRYGIFGRRPKTQREVAASLKISRSYVSRIEKRALLKLREALKLERTDSP</sequence>
<dbReference type="InterPro" id="IPR014284">
    <property type="entry name" value="RNA_pol_sigma-70_dom"/>
</dbReference>
<dbReference type="SUPFAM" id="SSF88946">
    <property type="entry name" value="Sigma2 domain of RNA polymerase sigma factors"/>
    <property type="match status" value="1"/>
</dbReference>
<dbReference type="InterPro" id="IPR050813">
    <property type="entry name" value="Sigma-70_Factor"/>
</dbReference>
<dbReference type="NCBIfam" id="NF004471">
    <property type="entry name" value="PRK05803.1"/>
    <property type="match status" value="1"/>
</dbReference>
<dbReference type="InterPro" id="IPR013324">
    <property type="entry name" value="RNA_pol_sigma_r3/r4-like"/>
</dbReference>
<evidence type="ECO:0000256" key="6">
    <source>
        <dbReference type="RuleBase" id="RU362124"/>
    </source>
</evidence>
<comment type="caution">
    <text evidence="9">The sequence shown here is derived from an EMBL/GenBank/DDBJ whole genome shotgun (WGS) entry which is preliminary data.</text>
</comment>
<dbReference type="InterPro" id="IPR007627">
    <property type="entry name" value="RNA_pol_sigma70_r2"/>
</dbReference>
<dbReference type="NCBIfam" id="TIGR02937">
    <property type="entry name" value="sigma70-ECF"/>
    <property type="match status" value="1"/>
</dbReference>
<dbReference type="PRINTS" id="PR00046">
    <property type="entry name" value="SIGMA70FCT"/>
</dbReference>
<evidence type="ECO:0000313" key="9">
    <source>
        <dbReference type="EMBL" id="MBC6679633.1"/>
    </source>
</evidence>
<accession>A0A923SVS1</accession>
<dbReference type="PIRSF" id="PIRSF000770">
    <property type="entry name" value="RNA_pol_sigma-SigE/K"/>
    <property type="match status" value="1"/>
</dbReference>
<feature type="domain" description="RNA polymerase sigma-70" evidence="7">
    <location>
        <begin position="56"/>
        <end position="69"/>
    </location>
</feature>
<dbReference type="Pfam" id="PF04545">
    <property type="entry name" value="Sigma70_r4"/>
    <property type="match status" value="1"/>
</dbReference>
<dbReference type="GO" id="GO:0003677">
    <property type="term" value="F:DNA binding"/>
    <property type="evidence" value="ECO:0007669"/>
    <property type="project" value="UniProtKB-KW"/>
</dbReference>
<comment type="similarity">
    <text evidence="1 6">Belongs to the sigma-70 factor family.</text>
</comment>
<feature type="domain" description="RNA polymerase sigma-70" evidence="8">
    <location>
        <begin position="176"/>
        <end position="202"/>
    </location>
</feature>
<dbReference type="PANTHER" id="PTHR30376">
    <property type="entry name" value="SIGMA FACTOR RPOH HEAT SHOCK RELATED"/>
    <property type="match status" value="1"/>
</dbReference>
<organism evidence="9 10">
    <name type="scientific">Zhenpiania hominis</name>
    <dbReference type="NCBI Taxonomy" id="2763644"/>
    <lineage>
        <taxon>Bacteria</taxon>
        <taxon>Bacillati</taxon>
        <taxon>Bacillota</taxon>
        <taxon>Clostridia</taxon>
        <taxon>Peptostreptococcales</taxon>
        <taxon>Anaerovoracaceae</taxon>
        <taxon>Zhenpiania</taxon>
    </lineage>
</organism>
<dbReference type="PANTHER" id="PTHR30376:SF3">
    <property type="entry name" value="RNA POLYMERASE SIGMA FACTOR RPOH"/>
    <property type="match status" value="1"/>
</dbReference>
<dbReference type="PROSITE" id="PS00715">
    <property type="entry name" value="SIGMA70_1"/>
    <property type="match status" value="1"/>
</dbReference>
<dbReference type="GO" id="GO:0006352">
    <property type="term" value="P:DNA-templated transcription initiation"/>
    <property type="evidence" value="ECO:0007669"/>
    <property type="project" value="InterPro"/>
</dbReference>
<evidence type="ECO:0000256" key="4">
    <source>
        <dbReference type="ARBA" id="ARBA00023125"/>
    </source>
</evidence>
<comment type="function">
    <text evidence="6">Sigma factors are initiation factors that promote the attachment of RNA polymerase to specific initiation sites and are then released.</text>
</comment>
<dbReference type="Pfam" id="PF04542">
    <property type="entry name" value="Sigma70_r2"/>
    <property type="match status" value="1"/>
</dbReference>